<reference evidence="8" key="2">
    <citation type="submission" date="2025-09" db="UniProtKB">
        <authorList>
            <consortium name="Ensembl"/>
        </authorList>
    </citation>
    <scope>IDENTIFICATION</scope>
</reference>
<evidence type="ECO:0000259" key="7">
    <source>
        <dbReference type="SMART" id="SM00199"/>
    </source>
</evidence>
<dbReference type="AlphaFoldDB" id="A0A8C1NHL8"/>
<protein>
    <recommendedName>
        <fullName evidence="7">Chemokine interleukin-8-like domain-containing protein</fullName>
    </recommendedName>
</protein>
<evidence type="ECO:0000256" key="3">
    <source>
        <dbReference type="ARBA" id="ARBA00022514"/>
    </source>
</evidence>
<sequence>MRPYCIFINCLVLFTFCSLTQSEFSQGPAKCCFSYTNVQIPVKQIVSYHITRPECHKCGIIIITKNQREICADPTERWAKRLMNLQALQALQRCNEHERPFAQPNKICKVAKTKSVIMTETIPLHRPEETTLVLFKESHDWKASELLRTTETTLLHRLEEMCLVRFKESHEWLDFLLF</sequence>
<proteinExistence type="inferred from homology"/>
<comment type="subcellular location">
    <subcellularLocation>
        <location evidence="1">Secreted</location>
    </subcellularLocation>
</comment>
<dbReference type="InterPro" id="IPR001811">
    <property type="entry name" value="Chemokine_IL8-like_dom"/>
</dbReference>
<dbReference type="Proteomes" id="UP000694427">
    <property type="component" value="Unplaced"/>
</dbReference>
<feature type="domain" description="Chemokine interleukin-8-like" evidence="7">
    <location>
        <begin position="28"/>
        <end position="86"/>
    </location>
</feature>
<evidence type="ECO:0000256" key="6">
    <source>
        <dbReference type="SAM" id="SignalP"/>
    </source>
</evidence>
<keyword evidence="3" id="KW-0202">Cytokine</keyword>
<dbReference type="Gene3D" id="2.40.50.40">
    <property type="match status" value="1"/>
</dbReference>
<evidence type="ECO:0000313" key="9">
    <source>
        <dbReference type="Proteomes" id="UP000694427"/>
    </source>
</evidence>
<dbReference type="SUPFAM" id="SSF54117">
    <property type="entry name" value="Interleukin 8-like chemokines"/>
    <property type="match status" value="1"/>
</dbReference>
<accession>A0A8C1NHL8</accession>
<dbReference type="InterPro" id="IPR036048">
    <property type="entry name" value="Interleukin_8-like_sf"/>
</dbReference>
<dbReference type="FunFam" id="2.40.50.40:FF:000002">
    <property type="entry name" value="C-C motif chemokine"/>
    <property type="match status" value="1"/>
</dbReference>
<feature type="signal peptide" evidence="6">
    <location>
        <begin position="1"/>
        <end position="22"/>
    </location>
</feature>
<dbReference type="GO" id="GO:0006955">
    <property type="term" value="P:immune response"/>
    <property type="evidence" value="ECO:0007669"/>
    <property type="project" value="InterPro"/>
</dbReference>
<keyword evidence="9" id="KW-1185">Reference proteome</keyword>
<name>A0A8C1NHL8_CYPCA</name>
<keyword evidence="5 6" id="KW-0732">Signal</keyword>
<dbReference type="Pfam" id="PF00048">
    <property type="entry name" value="IL8"/>
    <property type="match status" value="1"/>
</dbReference>
<dbReference type="PANTHER" id="PTHR12015:SF183">
    <property type="entry name" value="C-C MOTIF CHEMOKINE 3"/>
    <property type="match status" value="1"/>
</dbReference>
<dbReference type="Ensembl" id="ENSCCRT00010100886.1">
    <property type="protein sequence ID" value="ENSCCRP00010090964.1"/>
    <property type="gene ID" value="ENSCCRG00010039758.1"/>
</dbReference>
<dbReference type="PANTHER" id="PTHR12015">
    <property type="entry name" value="SMALL INDUCIBLE CYTOKINE A"/>
    <property type="match status" value="1"/>
</dbReference>
<dbReference type="GO" id="GO:0008009">
    <property type="term" value="F:chemokine activity"/>
    <property type="evidence" value="ECO:0007669"/>
    <property type="project" value="InterPro"/>
</dbReference>
<comment type="similarity">
    <text evidence="2">Belongs to the intercrine beta (chemokine CC) family.</text>
</comment>
<evidence type="ECO:0000256" key="1">
    <source>
        <dbReference type="ARBA" id="ARBA00004613"/>
    </source>
</evidence>
<organism evidence="8 9">
    <name type="scientific">Cyprinus carpio</name>
    <name type="common">Common carp</name>
    <dbReference type="NCBI Taxonomy" id="7962"/>
    <lineage>
        <taxon>Eukaryota</taxon>
        <taxon>Metazoa</taxon>
        <taxon>Chordata</taxon>
        <taxon>Craniata</taxon>
        <taxon>Vertebrata</taxon>
        <taxon>Euteleostomi</taxon>
        <taxon>Actinopterygii</taxon>
        <taxon>Neopterygii</taxon>
        <taxon>Teleostei</taxon>
        <taxon>Ostariophysi</taxon>
        <taxon>Cypriniformes</taxon>
        <taxon>Cyprinidae</taxon>
        <taxon>Cyprininae</taxon>
        <taxon>Cyprinus</taxon>
    </lineage>
</organism>
<keyword evidence="4" id="KW-0964">Secreted</keyword>
<reference evidence="8" key="1">
    <citation type="submission" date="2025-08" db="UniProtKB">
        <authorList>
            <consortium name="Ensembl"/>
        </authorList>
    </citation>
    <scope>IDENTIFICATION</scope>
</reference>
<evidence type="ECO:0000313" key="8">
    <source>
        <dbReference type="Ensembl" id="ENSCCRP00010090964.1"/>
    </source>
</evidence>
<feature type="chain" id="PRO_5034797514" description="Chemokine interleukin-8-like domain-containing protein" evidence="6">
    <location>
        <begin position="23"/>
        <end position="178"/>
    </location>
</feature>
<evidence type="ECO:0000256" key="5">
    <source>
        <dbReference type="ARBA" id="ARBA00022729"/>
    </source>
</evidence>
<evidence type="ECO:0000256" key="4">
    <source>
        <dbReference type="ARBA" id="ARBA00022525"/>
    </source>
</evidence>
<dbReference type="CDD" id="cd00272">
    <property type="entry name" value="Chemokine_CC"/>
    <property type="match status" value="1"/>
</dbReference>
<dbReference type="InterPro" id="IPR039809">
    <property type="entry name" value="Chemokine_b/g/d"/>
</dbReference>
<evidence type="ECO:0000256" key="2">
    <source>
        <dbReference type="ARBA" id="ARBA00010868"/>
    </source>
</evidence>
<dbReference type="GO" id="GO:0005615">
    <property type="term" value="C:extracellular space"/>
    <property type="evidence" value="ECO:0007669"/>
    <property type="project" value="UniProtKB-KW"/>
</dbReference>
<dbReference type="SMART" id="SM00199">
    <property type="entry name" value="SCY"/>
    <property type="match status" value="1"/>
</dbReference>